<evidence type="ECO:0000256" key="2">
    <source>
        <dbReference type="ARBA" id="ARBA00022840"/>
    </source>
</evidence>
<keyword evidence="1" id="KW-0547">Nucleotide-binding</keyword>
<sequence>MARKKPSSGIGTNPVPFGMSNRVMKRKKPINLDYIKKIEPLTDNQQKFFDSYKEDKNLVAYGCAGTGKTFITLYNALMEVLDNKTPYDKIYIVRSLVATREIGFLPGDHDDKSYLYQIPYKHMVKFMFQMPDDASFDMLYGNLKAQDTIDFWSTSFIRGTTFDRAIIIVDEFQNLNFHELDSMITRVGQDSKIMFCGDATQTDLVKQNERNGITDFLSILRNMPSFDIIEFGADDICRSGLVKEYIISKLELGIEL</sequence>
<dbReference type="InterPro" id="IPR027417">
    <property type="entry name" value="P-loop_NTPase"/>
</dbReference>
<dbReference type="Gene3D" id="3.40.50.300">
    <property type="entry name" value="P-loop containing nucleotide triphosphate hydrolases"/>
    <property type="match status" value="1"/>
</dbReference>
<keyword evidence="2" id="KW-0067">ATP-binding</keyword>
<dbReference type="RefSeq" id="YP_009213756.1">
    <property type="nucleotide sequence ID" value="NC_028955.1"/>
</dbReference>
<proteinExistence type="predicted"/>
<dbReference type="EMBL" id="KM359505">
    <property type="protein sequence ID" value="AIR93579.1"/>
    <property type="molecule type" value="Genomic_DNA"/>
</dbReference>
<name>A0A0K0KWR5_9CAUD</name>
<protein>
    <submittedName>
        <fullName evidence="4">Putative phosphate-starvation inducible protein</fullName>
    </submittedName>
</protein>
<dbReference type="PANTHER" id="PTHR30473:SF2">
    <property type="entry name" value="PIN DOMAIN-CONTAINING PROTEIN"/>
    <property type="match status" value="1"/>
</dbReference>
<dbReference type="OrthoDB" id="8501at10239"/>
<dbReference type="KEGG" id="vg:26640290"/>
<evidence type="ECO:0000256" key="1">
    <source>
        <dbReference type="ARBA" id="ARBA00022741"/>
    </source>
</evidence>
<dbReference type="SUPFAM" id="SSF52540">
    <property type="entry name" value="P-loop containing nucleoside triphosphate hydrolases"/>
    <property type="match status" value="1"/>
</dbReference>
<dbReference type="GO" id="GO:0005524">
    <property type="term" value="F:ATP binding"/>
    <property type="evidence" value="ECO:0007669"/>
    <property type="project" value="UniProtKB-KW"/>
</dbReference>
<keyword evidence="5" id="KW-1185">Reference proteome</keyword>
<evidence type="ECO:0000259" key="3">
    <source>
        <dbReference type="Pfam" id="PF02562"/>
    </source>
</evidence>
<dbReference type="InterPro" id="IPR003714">
    <property type="entry name" value="PhoH"/>
</dbReference>
<accession>A0A0K0KWR5</accession>
<organism evidence="4 5">
    <name type="scientific">Prochlorococcus phage P-TIM68</name>
    <dbReference type="NCBI Taxonomy" id="1542477"/>
    <lineage>
        <taxon>Viruses</taxon>
        <taxon>Duplodnaviria</taxon>
        <taxon>Heunggongvirae</taxon>
        <taxon>Uroviricota</taxon>
        <taxon>Caudoviricetes</taxon>
        <taxon>Pantevenvirales</taxon>
        <taxon>Kyanoviridae</taxon>
        <taxon>Haifavirus</taxon>
        <taxon>Haifavirus tim68</taxon>
    </lineage>
</organism>
<dbReference type="Proteomes" id="UP000207741">
    <property type="component" value="Segment"/>
</dbReference>
<dbReference type="Pfam" id="PF02562">
    <property type="entry name" value="PhoH"/>
    <property type="match status" value="1"/>
</dbReference>
<evidence type="ECO:0000313" key="4">
    <source>
        <dbReference type="EMBL" id="AIR93579.1"/>
    </source>
</evidence>
<dbReference type="PANTHER" id="PTHR30473">
    <property type="entry name" value="PROTEIN PHOH"/>
    <property type="match status" value="1"/>
</dbReference>
<feature type="domain" description="PhoH-like protein" evidence="3">
    <location>
        <begin position="37"/>
        <end position="245"/>
    </location>
</feature>
<evidence type="ECO:0000313" key="5">
    <source>
        <dbReference type="Proteomes" id="UP000207741"/>
    </source>
</evidence>
<dbReference type="InterPro" id="IPR051451">
    <property type="entry name" value="PhoH2-like"/>
</dbReference>
<dbReference type="GeneID" id="26640290"/>
<reference evidence="5" key="1">
    <citation type="submission" date="2014-08" db="EMBL/GenBank/DDBJ databases">
        <authorList>
            <person name="Edwards T."/>
        </authorList>
    </citation>
    <scope>NUCLEOTIDE SEQUENCE [LARGE SCALE GENOMIC DNA]</scope>
</reference>